<evidence type="ECO:0000256" key="2">
    <source>
        <dbReference type="ARBA" id="ARBA00022500"/>
    </source>
</evidence>
<dbReference type="CDD" id="cd11386">
    <property type="entry name" value="MCP_signal"/>
    <property type="match status" value="1"/>
</dbReference>
<evidence type="ECO:0000256" key="3">
    <source>
        <dbReference type="ARBA" id="ARBA00029447"/>
    </source>
</evidence>
<dbReference type="AlphaFoldDB" id="A0A0H5DJ26"/>
<dbReference type="SUPFAM" id="SSF58104">
    <property type="entry name" value="Methyl-accepting chemotaxis protein (MCP) signaling domain"/>
    <property type="match status" value="1"/>
</dbReference>
<keyword evidence="6" id="KW-0812">Transmembrane</keyword>
<gene>
    <name evidence="9" type="primary">tap</name>
    <name evidence="9" type="ORF">NIT7321_03209</name>
</gene>
<evidence type="ECO:0000313" key="10">
    <source>
        <dbReference type="Proteomes" id="UP000043764"/>
    </source>
</evidence>
<dbReference type="InterPro" id="IPR004089">
    <property type="entry name" value="MCPsignal_dom"/>
</dbReference>
<dbReference type="InterPro" id="IPR003660">
    <property type="entry name" value="HAMP_dom"/>
</dbReference>
<feature type="domain" description="Methyl-accepting transducer" evidence="7">
    <location>
        <begin position="270"/>
        <end position="499"/>
    </location>
</feature>
<dbReference type="SMART" id="SM00283">
    <property type="entry name" value="MA"/>
    <property type="match status" value="1"/>
</dbReference>
<keyword evidence="6" id="KW-0472">Membrane</keyword>
<dbReference type="PANTHER" id="PTHR43531:SF11">
    <property type="entry name" value="METHYL-ACCEPTING CHEMOTAXIS PROTEIN 3"/>
    <property type="match status" value="1"/>
</dbReference>
<dbReference type="STRING" id="481446.NIT7645_01923"/>
<evidence type="ECO:0000313" key="9">
    <source>
        <dbReference type="EMBL" id="CRL12335.1"/>
    </source>
</evidence>
<name>A0A0H5DJ26_9RHOB</name>
<dbReference type="EMBL" id="CVRL01000039">
    <property type="protein sequence ID" value="CRL12335.1"/>
    <property type="molecule type" value="Genomic_DNA"/>
</dbReference>
<proteinExistence type="inferred from homology"/>
<dbReference type="GO" id="GO:0004888">
    <property type="term" value="F:transmembrane signaling receptor activity"/>
    <property type="evidence" value="ECO:0007669"/>
    <property type="project" value="InterPro"/>
</dbReference>
<dbReference type="Gene3D" id="1.10.287.950">
    <property type="entry name" value="Methyl-accepting chemotaxis protein"/>
    <property type="match status" value="1"/>
</dbReference>
<dbReference type="PRINTS" id="PR00260">
    <property type="entry name" value="CHEMTRNSDUCR"/>
</dbReference>
<accession>A0A0H5DJ26</accession>
<dbReference type="GO" id="GO:0007165">
    <property type="term" value="P:signal transduction"/>
    <property type="evidence" value="ECO:0007669"/>
    <property type="project" value="UniProtKB-KW"/>
</dbReference>
<feature type="transmembrane region" description="Helical" evidence="6">
    <location>
        <begin position="107"/>
        <end position="140"/>
    </location>
</feature>
<feature type="transmembrane region" description="Helical" evidence="6">
    <location>
        <begin position="52"/>
        <end position="72"/>
    </location>
</feature>
<reference evidence="10" key="1">
    <citation type="submission" date="2015-05" db="EMBL/GenBank/DDBJ databases">
        <authorList>
            <person name="Rodrigo-Torres Lidia"/>
            <person name="Arahal R.David."/>
        </authorList>
    </citation>
    <scope>NUCLEOTIDE SEQUENCE [LARGE SCALE GENOMIC DNA]</scope>
    <source>
        <strain evidence="10">CECT 7321</strain>
    </source>
</reference>
<dbReference type="PROSITE" id="PS50885">
    <property type="entry name" value="HAMP"/>
    <property type="match status" value="1"/>
</dbReference>
<dbReference type="PANTHER" id="PTHR43531">
    <property type="entry name" value="PROTEIN ICFG"/>
    <property type="match status" value="1"/>
</dbReference>
<evidence type="ECO:0000259" key="7">
    <source>
        <dbReference type="PROSITE" id="PS50111"/>
    </source>
</evidence>
<evidence type="ECO:0000256" key="6">
    <source>
        <dbReference type="SAM" id="Phobius"/>
    </source>
</evidence>
<dbReference type="Proteomes" id="UP000043764">
    <property type="component" value="Unassembled WGS sequence"/>
</dbReference>
<evidence type="ECO:0000259" key="8">
    <source>
        <dbReference type="PROSITE" id="PS50885"/>
    </source>
</evidence>
<dbReference type="RefSeq" id="WP_050674071.1">
    <property type="nucleotide sequence ID" value="NZ_CVRL01000039.1"/>
</dbReference>
<keyword evidence="2" id="KW-0145">Chemotaxis</keyword>
<dbReference type="GO" id="GO:0016020">
    <property type="term" value="C:membrane"/>
    <property type="evidence" value="ECO:0007669"/>
    <property type="project" value="UniProtKB-SubCell"/>
</dbReference>
<keyword evidence="9" id="KW-0675">Receptor</keyword>
<keyword evidence="4" id="KW-0807">Transducer</keyword>
<feature type="region of interest" description="Disordered" evidence="5">
    <location>
        <begin position="276"/>
        <end position="296"/>
    </location>
</feature>
<keyword evidence="6" id="KW-1133">Transmembrane helix</keyword>
<dbReference type="Pfam" id="PF00015">
    <property type="entry name" value="MCPsignal"/>
    <property type="match status" value="1"/>
</dbReference>
<sequence length="535" mass="56252">MFKVKGVSQGKATAPAVSNANAEQRVQQVSSWLLMPIPALAAFYLNDAGNWWILGLLSLTLGGLAFVSQSLPHSTRDYVLSFCFVGHCILFAAALNGHPWQLDAHMMFFAALAIVSTLGSPSALIFATVLVALHHISFSLLLPSLVYPSGGLSENLQRTVLHAAIVLLESGVLLISLLKSRAADAALLSEQDAAREQAAAAERAEARAIQTQQETERMVAVLGDHLNELAQGKLNCRIDEPFAPEYAKLQSNFNATVDTLKGTIHQVLDATGSINNGATEISRSSDDLSNRTESQAATLEQTAAALEELTVSVKSAAEGAKNVEETMHKARAEAQSSGEIVRTAVSAMGHIEESSAQISRIIGVIDDIAFQTNLLALNAGVEAARAGEAGRGFAVVASEVRGLAQRSADAATEIKSLIAASSGQVEQGVDLVGKAGEAIEKIVERVNHISGLVSDIATGASEQANGLSEINLGVSQLDQVTQQNAAMVEEATAAGHMLRSDAETLARLMERFDLSGGVSAAPQSDAGFDHFKEAV</sequence>
<feature type="transmembrane region" description="Helical" evidence="6">
    <location>
        <begin position="78"/>
        <end position="95"/>
    </location>
</feature>
<keyword evidence="10" id="KW-1185">Reference proteome</keyword>
<evidence type="ECO:0000256" key="1">
    <source>
        <dbReference type="ARBA" id="ARBA00004370"/>
    </source>
</evidence>
<comment type="subcellular location">
    <subcellularLocation>
        <location evidence="1">Membrane</location>
    </subcellularLocation>
</comment>
<feature type="domain" description="HAMP" evidence="8">
    <location>
        <begin position="222"/>
        <end position="265"/>
    </location>
</feature>
<dbReference type="InterPro" id="IPR004090">
    <property type="entry name" value="Chemotax_Me-accpt_rcpt"/>
</dbReference>
<dbReference type="GO" id="GO:0006935">
    <property type="term" value="P:chemotaxis"/>
    <property type="evidence" value="ECO:0007669"/>
    <property type="project" value="UniProtKB-KW"/>
</dbReference>
<comment type="similarity">
    <text evidence="3">Belongs to the methyl-accepting chemotaxis (MCP) protein family.</text>
</comment>
<dbReference type="PROSITE" id="PS50111">
    <property type="entry name" value="CHEMOTAXIS_TRANSDUC_2"/>
    <property type="match status" value="1"/>
</dbReference>
<evidence type="ECO:0000256" key="5">
    <source>
        <dbReference type="SAM" id="MobiDB-lite"/>
    </source>
</evidence>
<protein>
    <submittedName>
        <fullName evidence="9">Dipeptide chemoreceptor protein</fullName>
    </submittedName>
</protein>
<organism evidence="9 10">
    <name type="scientific">Phaeobacter italicus</name>
    <dbReference type="NCBI Taxonomy" id="481446"/>
    <lineage>
        <taxon>Bacteria</taxon>
        <taxon>Pseudomonadati</taxon>
        <taxon>Pseudomonadota</taxon>
        <taxon>Alphaproteobacteria</taxon>
        <taxon>Rhodobacterales</taxon>
        <taxon>Roseobacteraceae</taxon>
        <taxon>Phaeobacter</taxon>
    </lineage>
</organism>
<dbReference type="InterPro" id="IPR051310">
    <property type="entry name" value="MCP_chemotaxis"/>
</dbReference>
<dbReference type="FunFam" id="1.10.287.950:FF:000001">
    <property type="entry name" value="Methyl-accepting chemotaxis sensory transducer"/>
    <property type="match status" value="1"/>
</dbReference>
<evidence type="ECO:0000256" key="4">
    <source>
        <dbReference type="PROSITE-ProRule" id="PRU00284"/>
    </source>
</evidence>